<comment type="caution">
    <text evidence="1">The sequence shown here is derived from an EMBL/GenBank/DDBJ whole genome shotgun (WGS) entry which is preliminary data.</text>
</comment>
<dbReference type="Proteomes" id="UP001189429">
    <property type="component" value="Unassembled WGS sequence"/>
</dbReference>
<organism evidence="1 2">
    <name type="scientific">Prorocentrum cordatum</name>
    <dbReference type="NCBI Taxonomy" id="2364126"/>
    <lineage>
        <taxon>Eukaryota</taxon>
        <taxon>Sar</taxon>
        <taxon>Alveolata</taxon>
        <taxon>Dinophyceae</taxon>
        <taxon>Prorocentrales</taxon>
        <taxon>Prorocentraceae</taxon>
        <taxon>Prorocentrum</taxon>
    </lineage>
</organism>
<name>A0ABN9RQ09_9DINO</name>
<evidence type="ECO:0000313" key="2">
    <source>
        <dbReference type="Proteomes" id="UP001189429"/>
    </source>
</evidence>
<proteinExistence type="predicted"/>
<sequence length="56" mass="6364">DAVYRDREALGILTDHPSLVKCFDATVDPPYLIVSEFCSGGSLFDLLYNCTYEMWI</sequence>
<feature type="non-terminal residue" evidence="1">
    <location>
        <position position="1"/>
    </location>
</feature>
<evidence type="ECO:0000313" key="1">
    <source>
        <dbReference type="EMBL" id="CAK0821313.1"/>
    </source>
</evidence>
<evidence type="ECO:0008006" key="3">
    <source>
        <dbReference type="Google" id="ProtNLM"/>
    </source>
</evidence>
<protein>
    <recommendedName>
        <fullName evidence="3">Protein kinase domain-containing protein</fullName>
    </recommendedName>
</protein>
<keyword evidence="2" id="KW-1185">Reference proteome</keyword>
<dbReference type="EMBL" id="CAUYUJ010007599">
    <property type="protein sequence ID" value="CAK0821313.1"/>
    <property type="molecule type" value="Genomic_DNA"/>
</dbReference>
<dbReference type="SUPFAM" id="SSF56112">
    <property type="entry name" value="Protein kinase-like (PK-like)"/>
    <property type="match status" value="1"/>
</dbReference>
<dbReference type="Gene3D" id="1.10.510.10">
    <property type="entry name" value="Transferase(Phosphotransferase) domain 1"/>
    <property type="match status" value="1"/>
</dbReference>
<dbReference type="InterPro" id="IPR011009">
    <property type="entry name" value="Kinase-like_dom_sf"/>
</dbReference>
<reference evidence="1" key="1">
    <citation type="submission" date="2023-10" db="EMBL/GenBank/DDBJ databases">
        <authorList>
            <person name="Chen Y."/>
            <person name="Shah S."/>
            <person name="Dougan E. K."/>
            <person name="Thang M."/>
            <person name="Chan C."/>
        </authorList>
    </citation>
    <scope>NUCLEOTIDE SEQUENCE [LARGE SCALE GENOMIC DNA]</scope>
</reference>
<gene>
    <name evidence="1" type="ORF">PCOR1329_LOCUS22666</name>
</gene>
<accession>A0ABN9RQ09</accession>
<feature type="non-terminal residue" evidence="1">
    <location>
        <position position="56"/>
    </location>
</feature>